<dbReference type="InParanoid" id="A0A672GTQ4"/>
<keyword evidence="4" id="KW-1185">Reference proteome</keyword>
<dbReference type="PANTHER" id="PTHR45784:SF3">
    <property type="entry name" value="C-TYPE LECTIN DOMAIN FAMILY 4 MEMBER K-LIKE-RELATED"/>
    <property type="match status" value="1"/>
</dbReference>
<keyword evidence="1" id="KW-0472">Membrane</keyword>
<dbReference type="PROSITE" id="PS50041">
    <property type="entry name" value="C_TYPE_LECTIN_2"/>
    <property type="match status" value="1"/>
</dbReference>
<protein>
    <recommendedName>
        <fullName evidence="2">C-type lectin domain-containing protein</fullName>
    </recommendedName>
</protein>
<dbReference type="Pfam" id="PF00059">
    <property type="entry name" value="Lectin_C"/>
    <property type="match status" value="1"/>
</dbReference>
<dbReference type="Ensembl" id="ENSSFAT00005023038.1">
    <property type="protein sequence ID" value="ENSSFAP00005022111.1"/>
    <property type="gene ID" value="ENSSFAG00005011508.1"/>
</dbReference>
<dbReference type="InterPro" id="IPR016187">
    <property type="entry name" value="CTDL_fold"/>
</dbReference>
<name>A0A672GTQ4_SALFA</name>
<sequence length="143" mass="16900">MEIQYTVHFSYLTIIFMAAGLWILHSCCYQVSVIISDAKTWKEAQSYCRENYNDLITINSKEEAAVLGDILKNSAEEFWIGLYGNFYNFRWSVVQEWFDDEGQLEYSNWQPTQPNDYCATTTHSRWTERPCSRQYSFICSGEY</sequence>
<accession>A0A672GTQ4</accession>
<feature type="domain" description="C-type lectin" evidence="2">
    <location>
        <begin position="24"/>
        <end position="140"/>
    </location>
</feature>
<proteinExistence type="predicted"/>
<dbReference type="SUPFAM" id="SSF56436">
    <property type="entry name" value="C-type lectin-like"/>
    <property type="match status" value="1"/>
</dbReference>
<dbReference type="PANTHER" id="PTHR45784">
    <property type="entry name" value="C-TYPE LECTIN DOMAIN FAMILY 20 MEMBER A-RELATED"/>
    <property type="match status" value="1"/>
</dbReference>
<evidence type="ECO:0000313" key="3">
    <source>
        <dbReference type="Ensembl" id="ENSSFAP00005022111.1"/>
    </source>
</evidence>
<reference evidence="3" key="3">
    <citation type="submission" date="2025-09" db="UniProtKB">
        <authorList>
            <consortium name="Ensembl"/>
        </authorList>
    </citation>
    <scope>IDENTIFICATION</scope>
</reference>
<evidence type="ECO:0000259" key="2">
    <source>
        <dbReference type="PROSITE" id="PS50041"/>
    </source>
</evidence>
<reference evidence="3" key="1">
    <citation type="submission" date="2019-06" db="EMBL/GenBank/DDBJ databases">
        <authorList>
            <consortium name="Wellcome Sanger Institute Data Sharing"/>
        </authorList>
    </citation>
    <scope>NUCLEOTIDE SEQUENCE [LARGE SCALE GENOMIC DNA]</scope>
</reference>
<dbReference type="Gene3D" id="3.10.100.10">
    <property type="entry name" value="Mannose-Binding Protein A, subunit A"/>
    <property type="match status" value="1"/>
</dbReference>
<evidence type="ECO:0000256" key="1">
    <source>
        <dbReference type="SAM" id="Phobius"/>
    </source>
</evidence>
<dbReference type="Proteomes" id="UP000472267">
    <property type="component" value="Chromosome 14"/>
</dbReference>
<dbReference type="InterPro" id="IPR016186">
    <property type="entry name" value="C-type_lectin-like/link_sf"/>
</dbReference>
<organism evidence="3 4">
    <name type="scientific">Salarias fasciatus</name>
    <name type="common">Jewelled blenny</name>
    <name type="synonym">Blennius fasciatus</name>
    <dbReference type="NCBI Taxonomy" id="181472"/>
    <lineage>
        <taxon>Eukaryota</taxon>
        <taxon>Metazoa</taxon>
        <taxon>Chordata</taxon>
        <taxon>Craniata</taxon>
        <taxon>Vertebrata</taxon>
        <taxon>Euteleostomi</taxon>
        <taxon>Actinopterygii</taxon>
        <taxon>Neopterygii</taxon>
        <taxon>Teleostei</taxon>
        <taxon>Neoteleostei</taxon>
        <taxon>Acanthomorphata</taxon>
        <taxon>Ovalentaria</taxon>
        <taxon>Blenniimorphae</taxon>
        <taxon>Blenniiformes</taxon>
        <taxon>Blennioidei</taxon>
        <taxon>Blenniidae</taxon>
        <taxon>Salariinae</taxon>
        <taxon>Salarias</taxon>
    </lineage>
</organism>
<feature type="transmembrane region" description="Helical" evidence="1">
    <location>
        <begin position="7"/>
        <end position="25"/>
    </location>
</feature>
<evidence type="ECO:0000313" key="4">
    <source>
        <dbReference type="Proteomes" id="UP000472267"/>
    </source>
</evidence>
<reference evidence="3" key="2">
    <citation type="submission" date="2025-08" db="UniProtKB">
        <authorList>
            <consortium name="Ensembl"/>
        </authorList>
    </citation>
    <scope>IDENTIFICATION</scope>
</reference>
<keyword evidence="1" id="KW-1133">Transmembrane helix</keyword>
<dbReference type="SMART" id="SM00034">
    <property type="entry name" value="CLECT"/>
    <property type="match status" value="1"/>
</dbReference>
<keyword evidence="1" id="KW-0812">Transmembrane</keyword>
<dbReference type="AlphaFoldDB" id="A0A672GTQ4"/>
<dbReference type="InterPro" id="IPR001304">
    <property type="entry name" value="C-type_lectin-like"/>
</dbReference>
<dbReference type="OMA" id="QHTSANC"/>